<gene>
    <name evidence="2" type="ORF">P5673_023057</name>
</gene>
<feature type="domain" description="Calponin-homology (CH)" evidence="1">
    <location>
        <begin position="14"/>
        <end position="130"/>
    </location>
</feature>
<dbReference type="Proteomes" id="UP001249851">
    <property type="component" value="Unassembled WGS sequence"/>
</dbReference>
<evidence type="ECO:0000259" key="1">
    <source>
        <dbReference type="PROSITE" id="PS50021"/>
    </source>
</evidence>
<comment type="caution">
    <text evidence="2">The sequence shown here is derived from an EMBL/GenBank/DDBJ whole genome shotgun (WGS) entry which is preliminary data.</text>
</comment>
<sequence>MAGRHRTPRVASGQEEWQMARSWLNSLGVLPDFHRAFYPNAIVFDLAQCLRDGVLLCQVANRLRPNSIPDINMKPQMSPFYCIKNIRSFLAACSRDFRLTNEALFDVSELLDVSDFAKVIRTLSILSHTHYAISAGFDPFPPDDSGHDIQDEDIYSNLEDLALNRDIIDEENPYDAVTIEEDTKIYEDLVSYQKVVPVRLY</sequence>
<dbReference type="InterPro" id="IPR001715">
    <property type="entry name" value="CH_dom"/>
</dbReference>
<dbReference type="SUPFAM" id="SSF47576">
    <property type="entry name" value="Calponin-homology domain, CH-domain"/>
    <property type="match status" value="1"/>
</dbReference>
<dbReference type="PANTHER" id="PTHR45818:SF3">
    <property type="entry name" value="PROTEIN VAV"/>
    <property type="match status" value="1"/>
</dbReference>
<dbReference type="SMART" id="SM00033">
    <property type="entry name" value="CH"/>
    <property type="match status" value="1"/>
</dbReference>
<dbReference type="GO" id="GO:0016477">
    <property type="term" value="P:cell migration"/>
    <property type="evidence" value="ECO:0007669"/>
    <property type="project" value="TreeGrafter"/>
</dbReference>
<reference evidence="2" key="1">
    <citation type="journal article" date="2023" name="G3 (Bethesda)">
        <title>Whole genome assembly and annotation of the endangered Caribbean coral Acropora cervicornis.</title>
        <authorList>
            <person name="Selwyn J.D."/>
            <person name="Vollmer S.V."/>
        </authorList>
    </citation>
    <scope>NUCLEOTIDE SEQUENCE</scope>
    <source>
        <strain evidence="2">K2</strain>
    </source>
</reference>
<name>A0AAD9Q601_ACRCE</name>
<dbReference type="AlphaFoldDB" id="A0AAD9Q601"/>
<protein>
    <submittedName>
        <fullName evidence="2">Guanine nucleotide exchange factor VAV3</fullName>
    </submittedName>
</protein>
<dbReference type="Gene3D" id="1.10.418.10">
    <property type="entry name" value="Calponin-like domain"/>
    <property type="match status" value="1"/>
</dbReference>
<evidence type="ECO:0000313" key="3">
    <source>
        <dbReference type="Proteomes" id="UP001249851"/>
    </source>
</evidence>
<evidence type="ECO:0000313" key="2">
    <source>
        <dbReference type="EMBL" id="KAK2555412.1"/>
    </source>
</evidence>
<organism evidence="2 3">
    <name type="scientific">Acropora cervicornis</name>
    <name type="common">Staghorn coral</name>
    <dbReference type="NCBI Taxonomy" id="6130"/>
    <lineage>
        <taxon>Eukaryota</taxon>
        <taxon>Metazoa</taxon>
        <taxon>Cnidaria</taxon>
        <taxon>Anthozoa</taxon>
        <taxon>Hexacorallia</taxon>
        <taxon>Scleractinia</taxon>
        <taxon>Astrocoeniina</taxon>
        <taxon>Acroporidae</taxon>
        <taxon>Acropora</taxon>
    </lineage>
</organism>
<dbReference type="CDD" id="cd21201">
    <property type="entry name" value="CH_VAV"/>
    <property type="match status" value="1"/>
</dbReference>
<dbReference type="GO" id="GO:0005085">
    <property type="term" value="F:guanyl-nucleotide exchange factor activity"/>
    <property type="evidence" value="ECO:0007669"/>
    <property type="project" value="TreeGrafter"/>
</dbReference>
<reference evidence="2" key="2">
    <citation type="journal article" date="2023" name="Science">
        <title>Genomic signatures of disease resistance in endangered staghorn corals.</title>
        <authorList>
            <person name="Vollmer S.V."/>
            <person name="Selwyn J.D."/>
            <person name="Despard B.A."/>
            <person name="Roesel C.L."/>
        </authorList>
    </citation>
    <scope>NUCLEOTIDE SEQUENCE</scope>
    <source>
        <strain evidence="2">K2</strain>
    </source>
</reference>
<dbReference type="PROSITE" id="PS50021">
    <property type="entry name" value="CH"/>
    <property type="match status" value="1"/>
</dbReference>
<accession>A0AAD9Q601</accession>
<dbReference type="Pfam" id="PF00307">
    <property type="entry name" value="CH"/>
    <property type="match status" value="1"/>
</dbReference>
<dbReference type="InterPro" id="IPR036872">
    <property type="entry name" value="CH_dom_sf"/>
</dbReference>
<dbReference type="PANTHER" id="PTHR45818">
    <property type="entry name" value="PROTEIN VAV"/>
    <property type="match status" value="1"/>
</dbReference>
<dbReference type="GO" id="GO:0005737">
    <property type="term" value="C:cytoplasm"/>
    <property type="evidence" value="ECO:0007669"/>
    <property type="project" value="TreeGrafter"/>
</dbReference>
<dbReference type="EMBL" id="JARQWQ010000063">
    <property type="protein sequence ID" value="KAK2555412.1"/>
    <property type="molecule type" value="Genomic_DNA"/>
</dbReference>
<feature type="non-terminal residue" evidence="2">
    <location>
        <position position="201"/>
    </location>
</feature>
<keyword evidence="3" id="KW-1185">Reference proteome</keyword>
<proteinExistence type="predicted"/>